<reference evidence="2 3" key="1">
    <citation type="journal article" date="2013" name="BMC Microbiol.">
        <title>Identification of the type II cytochrome c maturation pathway in anammox bacteria by comparative genomics.</title>
        <authorList>
            <person name="Ferousi C."/>
            <person name="Speth D.R."/>
            <person name="Reimann J."/>
            <person name="Op den Camp H.J."/>
            <person name="Allen J.W."/>
            <person name="Keltjens J.T."/>
            <person name="Jetten M.S."/>
        </authorList>
    </citation>
    <scope>NUCLEOTIDE SEQUENCE [LARGE SCALE GENOMIC DNA]</scope>
    <source>
        <strain evidence="2">RU1</strain>
    </source>
</reference>
<keyword evidence="1" id="KW-1133">Transmembrane helix</keyword>
<accession>A0A0M2UZW6</accession>
<evidence type="ECO:0000313" key="2">
    <source>
        <dbReference type="EMBL" id="KKO20039.1"/>
    </source>
</evidence>
<protein>
    <recommendedName>
        <fullName evidence="4">Protein BatD</fullName>
    </recommendedName>
</protein>
<keyword evidence="1" id="KW-0812">Transmembrane</keyword>
<proteinExistence type="predicted"/>
<evidence type="ECO:0000313" key="3">
    <source>
        <dbReference type="Proteomes" id="UP000034954"/>
    </source>
</evidence>
<evidence type="ECO:0000256" key="1">
    <source>
        <dbReference type="SAM" id="Phobius"/>
    </source>
</evidence>
<feature type="transmembrane region" description="Helical" evidence="1">
    <location>
        <begin position="315"/>
        <end position="334"/>
    </location>
</feature>
<keyword evidence="1" id="KW-0472">Membrane</keyword>
<dbReference type="EMBL" id="LAQJ01000135">
    <property type="protein sequence ID" value="KKO20039.1"/>
    <property type="molecule type" value="Genomic_DNA"/>
</dbReference>
<keyword evidence="3" id="KW-1185">Reference proteome</keyword>
<comment type="caution">
    <text evidence="2">The sequence shown here is derived from an EMBL/GenBank/DDBJ whole genome shotgun (WGS) entry which is preliminary data.</text>
</comment>
<dbReference type="Proteomes" id="UP000034954">
    <property type="component" value="Unassembled WGS sequence"/>
</dbReference>
<dbReference type="AlphaFoldDB" id="A0A0M2UZW6"/>
<dbReference type="PATRIC" id="fig|380242.3.peg.1534"/>
<name>A0A0M2UZW6_9BACT</name>
<gene>
    <name evidence="2" type="ORF">BROFUL_01238</name>
</gene>
<organism evidence="2 3">
    <name type="scientific">Candidatus Brocadia fulgida</name>
    <dbReference type="NCBI Taxonomy" id="380242"/>
    <lineage>
        <taxon>Bacteria</taxon>
        <taxon>Pseudomonadati</taxon>
        <taxon>Planctomycetota</taxon>
        <taxon>Candidatus Brocadiia</taxon>
        <taxon>Candidatus Brocadiales</taxon>
        <taxon>Candidatus Brocadiaceae</taxon>
        <taxon>Candidatus Brocadia</taxon>
    </lineage>
</organism>
<sequence>MKYIRIALWMGIIGAIFPGNSFMRAYAQEQPQIPAPAVEVEVAEFALTDQPLEIWTFIDDYRLITGKTLHLTVQIMWKLGVTVNLEGMGKITFSPFTVENVTVGERQIFDNEHDYAVVTYALSLPSDVKTGIYSIPAFSLPYRNEVDKTEGMATSAPVAIKKVPIHVEGKVDRDVIAIGDRITYTLTIRHEKKVNLLWESIEKLNFSPFEVLQREIKKSAEGTTEKTLITYTLSLYELTGKKKAAEIPELTVLYYEESPSQSDAAKSGSTLIETQEVKTASIPVILNSLLKAVDVPLEGIKGPMSYSRKDVFSHGYLPMGAGILLFVFLGITTLRSLAGRWSPAAPKPAVETPRIALERLENTLASFQYTDDEAISRNAIHNINKALRTYAGMLIGISNEQAQSVTTSDFLKYDTQKQLPEEVSAIIQTVLKQLDELIFGRHLGKEPVDSMLQGVKEMIERTGLNMK</sequence>
<evidence type="ECO:0008006" key="4">
    <source>
        <dbReference type="Google" id="ProtNLM"/>
    </source>
</evidence>